<dbReference type="Proteomes" id="UP000276733">
    <property type="component" value="Unassembled WGS sequence"/>
</dbReference>
<reference evidence="1 2" key="1">
    <citation type="submission" date="2018-11" db="EMBL/GenBank/DDBJ databases">
        <authorList>
            <consortium name="Pathogen Informatics"/>
        </authorList>
    </citation>
    <scope>NUCLEOTIDE SEQUENCE [LARGE SCALE GENOMIC DNA]</scope>
    <source>
        <strain evidence="1 2">NCTC11458</strain>
    </source>
</reference>
<proteinExistence type="predicted"/>
<accession>A0A7Z9CC14</accession>
<protein>
    <submittedName>
        <fullName evidence="1">Uncharacterized protein</fullName>
    </submittedName>
</protein>
<organism evidence="1 2">
    <name type="scientific">Capnocytophaga ochracea</name>
    <dbReference type="NCBI Taxonomy" id="1018"/>
    <lineage>
        <taxon>Bacteria</taxon>
        <taxon>Pseudomonadati</taxon>
        <taxon>Bacteroidota</taxon>
        <taxon>Flavobacteriia</taxon>
        <taxon>Flavobacteriales</taxon>
        <taxon>Flavobacteriaceae</taxon>
        <taxon>Capnocytophaga</taxon>
    </lineage>
</organism>
<evidence type="ECO:0000313" key="1">
    <source>
        <dbReference type="EMBL" id="VDG82205.1"/>
    </source>
</evidence>
<comment type="caution">
    <text evidence="1">The sequence shown here is derived from an EMBL/GenBank/DDBJ whole genome shotgun (WGS) entry which is preliminary data.</text>
</comment>
<gene>
    <name evidence="1" type="ORF">NCTC11458_01511</name>
</gene>
<dbReference type="EMBL" id="UYIQ01000001">
    <property type="protein sequence ID" value="VDG82205.1"/>
    <property type="molecule type" value="Genomic_DNA"/>
</dbReference>
<dbReference type="AlphaFoldDB" id="A0A7Z9CC14"/>
<evidence type="ECO:0000313" key="2">
    <source>
        <dbReference type="Proteomes" id="UP000276733"/>
    </source>
</evidence>
<sequence>MHTFGDYSKKRENETVSNYHQLKLDATDGGMRLTDKAKDYLKIEES</sequence>
<name>A0A7Z9CC14_CAPOC</name>